<reference evidence="7 8" key="1">
    <citation type="journal article" date="2016" name="ISME J.">
        <title>Chasing the elusive Euryarchaeota class WSA2: genomes reveal a uniquely fastidious methyl-reducing methanogen.</title>
        <authorList>
            <person name="Nobu M.K."/>
            <person name="Narihiro T."/>
            <person name="Kuroda K."/>
            <person name="Mei R."/>
            <person name="Liu W.T."/>
        </authorList>
    </citation>
    <scope>NUCLEOTIDE SEQUENCE [LARGE SCALE GENOMIC DNA]</scope>
    <source>
        <strain evidence="7">U1lsi0528_Bin089</strain>
    </source>
</reference>
<dbReference type="Gene3D" id="2.130.10.10">
    <property type="entry name" value="YVTN repeat-like/Quinoprotein amine dehydrogenase"/>
    <property type="match status" value="1"/>
</dbReference>
<dbReference type="GO" id="GO:0016020">
    <property type="term" value="C:membrane"/>
    <property type="evidence" value="ECO:0007669"/>
    <property type="project" value="UniProtKB-SubCell"/>
</dbReference>
<evidence type="ECO:0000259" key="6">
    <source>
        <dbReference type="Pfam" id="PF25292"/>
    </source>
</evidence>
<dbReference type="AlphaFoldDB" id="A0A150J3R0"/>
<evidence type="ECO:0000313" key="7">
    <source>
        <dbReference type="EMBL" id="KYC51849.1"/>
    </source>
</evidence>
<feature type="domain" description="Lambda-carrageenase beta-propeller" evidence="6">
    <location>
        <begin position="38"/>
        <end position="81"/>
    </location>
</feature>
<keyword evidence="4" id="KW-0472">Membrane</keyword>
<sequence>MKRIISLFLVMTMLFSLGIALAEEYRDTSLITVNNPTSLFIYDLNKDGKEEILITSIDGNLYAYDKSGVQKWNYLSDDTPYTVYVDDIDGDGLAEIIVGTGKINPQTFRYSSGKIILLNHFGKQEWTYDTTSAIKAIYVSDIDGDLGKEILASSEDGVLYVVDIKGVLKWDEFTGSRSPAFSANLAGGTDVLIAHGQAILNSKGKIVGRAPDLFEWKKYILKDLNKDGKSEFLMLSNYPFISAFNLEGTDLKGVWQYQCDGDAMDVIVNDLNGDGNLEVIASSSKWLDASKIYGEGKIYILNANDGTLKESIPLSSAAFYIGVTDINEDGKKDIVYTTEKGVNSLLFGVVTQEPPKEQTPPKETPPTTSTPPKNTPGFEIGAVSAAALLVGYYLKRRK</sequence>
<evidence type="ECO:0000256" key="2">
    <source>
        <dbReference type="ARBA" id="ARBA00022692"/>
    </source>
</evidence>
<dbReference type="Pfam" id="PF25292">
    <property type="entry name" value="Beta-prop_CGLA"/>
    <property type="match status" value="2"/>
</dbReference>
<evidence type="ECO:0000256" key="1">
    <source>
        <dbReference type="ARBA" id="ARBA00004167"/>
    </source>
</evidence>
<dbReference type="InterPro" id="IPR057420">
    <property type="entry name" value="Beta-prop_CGLA"/>
</dbReference>
<feature type="region of interest" description="Disordered" evidence="5">
    <location>
        <begin position="351"/>
        <end position="378"/>
    </location>
</feature>
<feature type="compositionally biased region" description="Low complexity" evidence="5">
    <location>
        <begin position="365"/>
        <end position="376"/>
    </location>
</feature>
<proteinExistence type="predicted"/>
<accession>A0A150J3R0</accession>
<evidence type="ECO:0000313" key="8">
    <source>
        <dbReference type="Proteomes" id="UP000075578"/>
    </source>
</evidence>
<dbReference type="InterPro" id="IPR015943">
    <property type="entry name" value="WD40/YVTN_repeat-like_dom_sf"/>
</dbReference>
<organism evidence="7 8">
    <name type="scientific">Candidatus Methanofastidiosum methylothiophilum</name>
    <dbReference type="NCBI Taxonomy" id="1705564"/>
    <lineage>
        <taxon>Archaea</taxon>
        <taxon>Methanobacteriati</taxon>
        <taxon>Methanobacteriota</taxon>
        <taxon>Stenosarchaea group</taxon>
        <taxon>Candidatus Methanofastidiosia</taxon>
        <taxon>Candidatus Methanofastidiosales</taxon>
        <taxon>Candidatus Methanofastidiosaceae</taxon>
        <taxon>Candidatus Methanofastidiosum</taxon>
    </lineage>
</organism>
<gene>
    <name evidence="7" type="ORF">AMQ74_00964</name>
</gene>
<keyword evidence="3" id="KW-1133">Transmembrane helix</keyword>
<evidence type="ECO:0000256" key="3">
    <source>
        <dbReference type="ARBA" id="ARBA00022989"/>
    </source>
</evidence>
<comment type="caution">
    <text evidence="7">The sequence shown here is derived from an EMBL/GenBank/DDBJ whole genome shotgun (WGS) entry which is preliminary data.</text>
</comment>
<evidence type="ECO:0000256" key="5">
    <source>
        <dbReference type="SAM" id="MobiDB-lite"/>
    </source>
</evidence>
<protein>
    <submittedName>
        <fullName evidence="7">FG-GAP repeat protein</fullName>
    </submittedName>
</protein>
<dbReference type="InterPro" id="IPR045232">
    <property type="entry name" value="FAM234"/>
</dbReference>
<evidence type="ECO:0000256" key="4">
    <source>
        <dbReference type="ARBA" id="ARBA00023136"/>
    </source>
</evidence>
<dbReference type="InterPro" id="IPR028994">
    <property type="entry name" value="Integrin_alpha_N"/>
</dbReference>
<dbReference type="Proteomes" id="UP000075578">
    <property type="component" value="Unassembled WGS sequence"/>
</dbReference>
<name>A0A150J3R0_9EURY</name>
<dbReference type="EMBL" id="LNGD01000051">
    <property type="protein sequence ID" value="KYC51849.1"/>
    <property type="molecule type" value="Genomic_DNA"/>
</dbReference>
<comment type="subcellular location">
    <subcellularLocation>
        <location evidence="1">Membrane</location>
        <topology evidence="1">Single-pass membrane protein</topology>
    </subcellularLocation>
</comment>
<keyword evidence="2" id="KW-0812">Transmembrane</keyword>
<dbReference type="SUPFAM" id="SSF69318">
    <property type="entry name" value="Integrin alpha N-terminal domain"/>
    <property type="match status" value="1"/>
</dbReference>
<dbReference type="PANTHER" id="PTHR21419:SF23">
    <property type="entry name" value="PROTEIN DEFECTIVE IN EXINE FORMATION 1"/>
    <property type="match status" value="1"/>
</dbReference>
<dbReference type="PANTHER" id="PTHR21419">
    <property type="match status" value="1"/>
</dbReference>
<feature type="domain" description="Lambda-carrageenase beta-propeller" evidence="6">
    <location>
        <begin position="113"/>
        <end position="182"/>
    </location>
</feature>